<dbReference type="EMBL" id="JACXIY010000055">
    <property type="protein sequence ID" value="MBD2872684.1"/>
    <property type="molecule type" value="Genomic_DNA"/>
</dbReference>
<keyword evidence="6" id="KW-1185">Reference proteome</keyword>
<dbReference type="InterPro" id="IPR018062">
    <property type="entry name" value="HTH_AraC-typ_CS"/>
</dbReference>
<protein>
    <submittedName>
        <fullName evidence="5">AraC family transcriptional regulator</fullName>
    </submittedName>
</protein>
<dbReference type="SUPFAM" id="SSF51182">
    <property type="entry name" value="RmlC-like cupins"/>
    <property type="match status" value="1"/>
</dbReference>
<dbReference type="AlphaFoldDB" id="A0A927CR93"/>
<evidence type="ECO:0000256" key="1">
    <source>
        <dbReference type="ARBA" id="ARBA00023015"/>
    </source>
</evidence>
<proteinExistence type="predicted"/>
<dbReference type="InterPro" id="IPR013096">
    <property type="entry name" value="Cupin_2"/>
</dbReference>
<feature type="domain" description="HTH araC/xylS-type" evidence="4">
    <location>
        <begin position="191"/>
        <end position="289"/>
    </location>
</feature>
<accession>A0A927CR93</accession>
<evidence type="ECO:0000259" key="4">
    <source>
        <dbReference type="PROSITE" id="PS01124"/>
    </source>
</evidence>
<keyword evidence="1" id="KW-0805">Transcription regulation</keyword>
<dbReference type="GO" id="GO:0003700">
    <property type="term" value="F:DNA-binding transcription factor activity"/>
    <property type="evidence" value="ECO:0007669"/>
    <property type="project" value="InterPro"/>
</dbReference>
<dbReference type="Pfam" id="PF07883">
    <property type="entry name" value="Cupin_2"/>
    <property type="match status" value="1"/>
</dbReference>
<keyword evidence="2" id="KW-0238">DNA-binding</keyword>
<dbReference type="CDD" id="cd02208">
    <property type="entry name" value="cupin_RmlC-like"/>
    <property type="match status" value="1"/>
</dbReference>
<dbReference type="Gene3D" id="2.60.120.10">
    <property type="entry name" value="Jelly Rolls"/>
    <property type="match status" value="1"/>
</dbReference>
<dbReference type="Gene3D" id="1.10.10.60">
    <property type="entry name" value="Homeodomain-like"/>
    <property type="match status" value="2"/>
</dbReference>
<dbReference type="Pfam" id="PF12833">
    <property type="entry name" value="HTH_18"/>
    <property type="match status" value="1"/>
</dbReference>
<dbReference type="InterPro" id="IPR014710">
    <property type="entry name" value="RmlC-like_jellyroll"/>
</dbReference>
<dbReference type="RefSeq" id="WP_190867592.1">
    <property type="nucleotide sequence ID" value="NZ_JACXIY010000055.1"/>
</dbReference>
<dbReference type="PROSITE" id="PS01124">
    <property type="entry name" value="HTH_ARAC_FAMILY_2"/>
    <property type="match status" value="1"/>
</dbReference>
<sequence length="310" mass="35742">MQAGLFKREWLERDACALATAYYFKQWDHFDMPFHRHDAVEIMYAISGVCRIEMESDDMPLRHVELKKGEFIILNADLPHRLIVESHTPCRMLNIEFKAGGEREGSASVRQLAGQDRDLRSLLDAPAPYLVLKDSSDVYQTLKMLVLELDGLGKEPGPMIGLLFHQLLILIARLHRESACDGSQQHDLYMNKCLQFIHHNYDRDIQAKDIAAAVNLHHGYLHRIFRARLGQSITEYLTELRLEKAKMLLRQTDIPIADICEYIGVGSREYFHAWFKKNAGVTPVKYRSENNGIDRKTMRAELAFSKDTLE</sequence>
<comment type="caution">
    <text evidence="5">The sequence shown here is derived from an EMBL/GenBank/DDBJ whole genome shotgun (WGS) entry which is preliminary data.</text>
</comment>
<dbReference type="SMART" id="SM00342">
    <property type="entry name" value="HTH_ARAC"/>
    <property type="match status" value="1"/>
</dbReference>
<organism evidence="5 6">
    <name type="scientific">Paenibacillus arenilitoris</name>
    <dbReference type="NCBI Taxonomy" id="2772299"/>
    <lineage>
        <taxon>Bacteria</taxon>
        <taxon>Bacillati</taxon>
        <taxon>Bacillota</taxon>
        <taxon>Bacilli</taxon>
        <taxon>Bacillales</taxon>
        <taxon>Paenibacillaceae</taxon>
        <taxon>Paenibacillus</taxon>
    </lineage>
</organism>
<keyword evidence="3" id="KW-0804">Transcription</keyword>
<evidence type="ECO:0000313" key="6">
    <source>
        <dbReference type="Proteomes" id="UP000632125"/>
    </source>
</evidence>
<dbReference type="SUPFAM" id="SSF46689">
    <property type="entry name" value="Homeodomain-like"/>
    <property type="match status" value="2"/>
</dbReference>
<dbReference type="InterPro" id="IPR018060">
    <property type="entry name" value="HTH_AraC"/>
</dbReference>
<evidence type="ECO:0000256" key="2">
    <source>
        <dbReference type="ARBA" id="ARBA00023125"/>
    </source>
</evidence>
<dbReference type="PANTHER" id="PTHR43280">
    <property type="entry name" value="ARAC-FAMILY TRANSCRIPTIONAL REGULATOR"/>
    <property type="match status" value="1"/>
</dbReference>
<gene>
    <name evidence="5" type="ORF">IDH41_29370</name>
</gene>
<dbReference type="PROSITE" id="PS00041">
    <property type="entry name" value="HTH_ARAC_FAMILY_1"/>
    <property type="match status" value="1"/>
</dbReference>
<reference evidence="5" key="1">
    <citation type="submission" date="2020-09" db="EMBL/GenBank/DDBJ databases">
        <title>A novel bacterium of genus Paenibacillus, isolated from South China Sea.</title>
        <authorList>
            <person name="Huang H."/>
            <person name="Mo K."/>
            <person name="Hu Y."/>
        </authorList>
    </citation>
    <scope>NUCLEOTIDE SEQUENCE</scope>
    <source>
        <strain evidence="5">IB182493</strain>
    </source>
</reference>
<dbReference type="GO" id="GO:0043565">
    <property type="term" value="F:sequence-specific DNA binding"/>
    <property type="evidence" value="ECO:0007669"/>
    <property type="project" value="InterPro"/>
</dbReference>
<dbReference type="Proteomes" id="UP000632125">
    <property type="component" value="Unassembled WGS sequence"/>
</dbReference>
<evidence type="ECO:0000313" key="5">
    <source>
        <dbReference type="EMBL" id="MBD2872684.1"/>
    </source>
</evidence>
<name>A0A927CR93_9BACL</name>
<evidence type="ECO:0000256" key="3">
    <source>
        <dbReference type="ARBA" id="ARBA00023163"/>
    </source>
</evidence>
<dbReference type="InterPro" id="IPR011051">
    <property type="entry name" value="RmlC_Cupin_sf"/>
</dbReference>
<dbReference type="InterPro" id="IPR009057">
    <property type="entry name" value="Homeodomain-like_sf"/>
</dbReference>
<dbReference type="PANTHER" id="PTHR43280:SF10">
    <property type="entry name" value="REGULATORY PROTEIN POCR"/>
    <property type="match status" value="1"/>
</dbReference>